<reference evidence="11" key="1">
    <citation type="submission" date="2019-03" db="EMBL/GenBank/DDBJ databases">
        <title>Phycologia Chloroplast and mitochondrial genomes of Kumanoa mahlacensis.</title>
        <authorList>
            <person name="Fang K."/>
        </authorList>
    </citation>
    <scope>NUCLEOTIDE SEQUENCE</scope>
    <source>
        <strain evidence="11">SAS-FKP1701</strain>
    </source>
</reference>
<keyword evidence="8 10" id="KW-0472">Membrane</keyword>
<dbReference type="HAMAP" id="MF_00437">
    <property type="entry name" value="Ycf4"/>
    <property type="match status" value="1"/>
</dbReference>
<evidence type="ECO:0000256" key="8">
    <source>
        <dbReference type="ARBA" id="ARBA00023136"/>
    </source>
</evidence>
<name>A0A8K1YU79_9FLOR</name>
<keyword evidence="11" id="KW-0934">Plastid</keyword>
<evidence type="ECO:0000256" key="3">
    <source>
        <dbReference type="ARBA" id="ARBA00015395"/>
    </source>
</evidence>
<keyword evidence="7 10" id="KW-0793">Thylakoid</keyword>
<comment type="subcellular location">
    <subcellularLocation>
        <location evidence="9">Plastid thylakoid membrane</location>
        <topology evidence="9">Multi-pass membrane protein</topology>
    </subcellularLocation>
    <subcellularLocation>
        <location evidence="10">Plastid</location>
        <location evidence="10">Chloroplast thylakoid membrane</location>
        <topology evidence="10">Multi-pass membrane protein</topology>
    </subcellularLocation>
</comment>
<dbReference type="EMBL" id="MK641509">
    <property type="protein sequence ID" value="UEQ11924.1"/>
    <property type="molecule type" value="Genomic_DNA"/>
</dbReference>
<evidence type="ECO:0000256" key="5">
    <source>
        <dbReference type="ARBA" id="ARBA00022692"/>
    </source>
</evidence>
<organism evidence="11">
    <name type="scientific">Kumanoa mahlacensis</name>
    <dbReference type="NCBI Taxonomy" id="1196387"/>
    <lineage>
        <taxon>Eukaryota</taxon>
        <taxon>Rhodophyta</taxon>
        <taxon>Florideophyceae</taxon>
        <taxon>Nemaliophycidae</taxon>
        <taxon>Batrachospermales</taxon>
        <taxon>Batrachospermaceae</taxon>
        <taxon>Kumanoa</taxon>
    </lineage>
</organism>
<keyword evidence="4 10" id="KW-0602">Photosynthesis</keyword>
<keyword evidence="6 10" id="KW-1133">Transmembrane helix</keyword>
<dbReference type="AlphaFoldDB" id="A0A8K1YU79"/>
<gene>
    <name evidence="10 11" type="primary">ycf4</name>
</gene>
<dbReference type="GO" id="GO:0009522">
    <property type="term" value="C:photosystem I"/>
    <property type="evidence" value="ECO:0007669"/>
    <property type="project" value="InterPro"/>
</dbReference>
<dbReference type="GO" id="GO:0009535">
    <property type="term" value="C:chloroplast thylakoid membrane"/>
    <property type="evidence" value="ECO:0007669"/>
    <property type="project" value="UniProtKB-SubCell"/>
</dbReference>
<dbReference type="Pfam" id="PF02392">
    <property type="entry name" value="Ycf4"/>
    <property type="match status" value="1"/>
</dbReference>
<comment type="similarity">
    <text evidence="2 10">Belongs to the Ycf4 family.</text>
</comment>
<evidence type="ECO:0000256" key="1">
    <source>
        <dbReference type="ARBA" id="ARBA00002862"/>
    </source>
</evidence>
<feature type="transmembrane region" description="Helical" evidence="10">
    <location>
        <begin position="59"/>
        <end position="84"/>
    </location>
</feature>
<geneLocation type="chloroplast" evidence="11"/>
<evidence type="ECO:0000256" key="2">
    <source>
        <dbReference type="ARBA" id="ARBA00008198"/>
    </source>
</evidence>
<dbReference type="PANTHER" id="PTHR33288">
    <property type="match status" value="1"/>
</dbReference>
<dbReference type="PANTHER" id="PTHR33288:SF4">
    <property type="entry name" value="PHOTOSYSTEM I ASSEMBLY PROTEIN YCF4"/>
    <property type="match status" value="1"/>
</dbReference>
<evidence type="ECO:0000256" key="4">
    <source>
        <dbReference type="ARBA" id="ARBA00022531"/>
    </source>
</evidence>
<evidence type="ECO:0000256" key="6">
    <source>
        <dbReference type="ARBA" id="ARBA00022989"/>
    </source>
</evidence>
<feature type="transmembrane region" description="Helical" evidence="10">
    <location>
        <begin position="17"/>
        <end position="39"/>
    </location>
</feature>
<keyword evidence="11" id="KW-0150">Chloroplast</keyword>
<evidence type="ECO:0000313" key="11">
    <source>
        <dbReference type="EMBL" id="UEQ11924.1"/>
    </source>
</evidence>
<dbReference type="NCBIfam" id="NF002712">
    <property type="entry name" value="PRK02542.1"/>
    <property type="match status" value="1"/>
</dbReference>
<evidence type="ECO:0000256" key="7">
    <source>
        <dbReference type="ARBA" id="ARBA00023078"/>
    </source>
</evidence>
<sequence>MNVKIDYITGSRRFSNYWWATIIFLGGLFFFLAGISSYLNTNLVFFTSSSDLLFIPQGIVMTFYGTVAIFISLFLWFTIILNVGGGYNQFDLQKGLITIFRQGFPGKNRSIYLKYSIDEIQAIKVSIKDGLTPRREIFLKTKDKREIPLTRVGEPLVLSAIEEKATELAKFLGVVVEGIF</sequence>
<protein>
    <recommendedName>
        <fullName evidence="3 10">Photosystem I assembly protein Ycf4</fullName>
    </recommendedName>
</protein>
<dbReference type="GO" id="GO:0015979">
    <property type="term" value="P:photosynthesis"/>
    <property type="evidence" value="ECO:0007669"/>
    <property type="project" value="UniProtKB-UniRule"/>
</dbReference>
<evidence type="ECO:0000256" key="9">
    <source>
        <dbReference type="ARBA" id="ARBA00046286"/>
    </source>
</evidence>
<proteinExistence type="inferred from homology"/>
<accession>A0A8K1YU79</accession>
<evidence type="ECO:0000256" key="10">
    <source>
        <dbReference type="HAMAP-Rule" id="MF_00437"/>
    </source>
</evidence>
<comment type="function">
    <text evidence="1 10">Seems to be required for the assembly of the photosystem I complex.</text>
</comment>
<keyword evidence="5 10" id="KW-0812">Transmembrane</keyword>
<dbReference type="InterPro" id="IPR003359">
    <property type="entry name" value="PSI_Ycf4_assembly"/>
</dbReference>